<dbReference type="Pfam" id="PF00102">
    <property type="entry name" value="Y_phosphatase"/>
    <property type="match status" value="2"/>
</dbReference>
<reference evidence="2" key="2">
    <citation type="journal article" date="2024" name="Plant">
        <title>Genomic evolution and insights into agronomic trait innovations of Sesamum species.</title>
        <authorList>
            <person name="Miao H."/>
            <person name="Wang L."/>
            <person name="Qu L."/>
            <person name="Liu H."/>
            <person name="Sun Y."/>
            <person name="Le M."/>
            <person name="Wang Q."/>
            <person name="Wei S."/>
            <person name="Zheng Y."/>
            <person name="Lin W."/>
            <person name="Duan Y."/>
            <person name="Cao H."/>
            <person name="Xiong S."/>
            <person name="Wang X."/>
            <person name="Wei L."/>
            <person name="Li C."/>
            <person name="Ma Q."/>
            <person name="Ju M."/>
            <person name="Zhao R."/>
            <person name="Li G."/>
            <person name="Mu C."/>
            <person name="Tian Q."/>
            <person name="Mei H."/>
            <person name="Zhang T."/>
            <person name="Gao T."/>
            <person name="Zhang H."/>
        </authorList>
    </citation>
    <scope>NUCLEOTIDE SEQUENCE</scope>
    <source>
        <strain evidence="2">K16</strain>
    </source>
</reference>
<dbReference type="InterPro" id="IPR000242">
    <property type="entry name" value="PTP_cat"/>
</dbReference>
<organism evidence="2 3">
    <name type="scientific">Sesamum angolense</name>
    <dbReference type="NCBI Taxonomy" id="2727404"/>
    <lineage>
        <taxon>Eukaryota</taxon>
        <taxon>Viridiplantae</taxon>
        <taxon>Streptophyta</taxon>
        <taxon>Embryophyta</taxon>
        <taxon>Tracheophyta</taxon>
        <taxon>Spermatophyta</taxon>
        <taxon>Magnoliopsida</taxon>
        <taxon>eudicotyledons</taxon>
        <taxon>Gunneridae</taxon>
        <taxon>Pentapetalae</taxon>
        <taxon>asterids</taxon>
        <taxon>lamiids</taxon>
        <taxon>Lamiales</taxon>
        <taxon>Pedaliaceae</taxon>
        <taxon>Sesamum</taxon>
    </lineage>
</organism>
<accession>A0AAE1W5Q7</accession>
<dbReference type="InterPro" id="IPR050348">
    <property type="entry name" value="Protein-Tyr_Phosphatase"/>
</dbReference>
<feature type="domain" description="Tyrosine-protein phosphatase" evidence="1">
    <location>
        <begin position="1"/>
        <end position="148"/>
    </location>
</feature>
<keyword evidence="3" id="KW-1185">Reference proteome</keyword>
<evidence type="ECO:0000313" key="2">
    <source>
        <dbReference type="EMBL" id="KAK4387278.1"/>
    </source>
</evidence>
<dbReference type="InterPro" id="IPR003595">
    <property type="entry name" value="Tyr_Pase_cat"/>
</dbReference>
<dbReference type="EMBL" id="JACGWL010000014">
    <property type="protein sequence ID" value="KAK4387278.1"/>
    <property type="molecule type" value="Genomic_DNA"/>
</dbReference>
<protein>
    <submittedName>
        <fullName evidence="2">Protein-tyrosine-phosphatase PTP1</fullName>
    </submittedName>
</protein>
<proteinExistence type="predicted"/>
<dbReference type="PROSITE" id="PS50055">
    <property type="entry name" value="TYR_PHOSPHATASE_PTP"/>
    <property type="match status" value="1"/>
</dbReference>
<dbReference type="InterPro" id="IPR029021">
    <property type="entry name" value="Prot-tyrosine_phosphatase-like"/>
</dbReference>
<dbReference type="Proteomes" id="UP001289374">
    <property type="component" value="Unassembled WGS sequence"/>
</dbReference>
<evidence type="ECO:0000313" key="3">
    <source>
        <dbReference type="Proteomes" id="UP001289374"/>
    </source>
</evidence>
<dbReference type="Gene3D" id="3.90.190.10">
    <property type="entry name" value="Protein tyrosine phosphatase superfamily"/>
    <property type="match status" value="3"/>
</dbReference>
<comment type="caution">
    <text evidence="2">The sequence shown here is derived from an EMBL/GenBank/DDBJ whole genome shotgun (WGS) entry which is preliminary data.</text>
</comment>
<dbReference type="PANTHER" id="PTHR19134:SF449">
    <property type="entry name" value="TYROSINE-PROTEIN PHOSPHATASE 1"/>
    <property type="match status" value="1"/>
</dbReference>
<gene>
    <name evidence="2" type="ORF">Sango_2334400</name>
</gene>
<dbReference type="AlphaFoldDB" id="A0AAE1W5Q7"/>
<dbReference type="SMART" id="SM00194">
    <property type="entry name" value="PTPc"/>
    <property type="match status" value="1"/>
</dbReference>
<dbReference type="SMART" id="SM00404">
    <property type="entry name" value="PTPc_motif"/>
    <property type="match status" value="1"/>
</dbReference>
<dbReference type="GO" id="GO:0004725">
    <property type="term" value="F:protein tyrosine phosphatase activity"/>
    <property type="evidence" value="ECO:0007669"/>
    <property type="project" value="InterPro"/>
</dbReference>
<dbReference type="SUPFAM" id="SSF52799">
    <property type="entry name" value="(Phosphotyrosine protein) phosphatases II"/>
    <property type="match status" value="1"/>
</dbReference>
<dbReference type="PANTHER" id="PTHR19134">
    <property type="entry name" value="RECEPTOR-TYPE TYROSINE-PROTEIN PHOSPHATASE"/>
    <property type="match status" value="1"/>
</dbReference>
<evidence type="ECO:0000259" key="1">
    <source>
        <dbReference type="PROSITE" id="PS50055"/>
    </source>
</evidence>
<sequence>MVDDNRVILKRCTDYRSSARGTSESVSRFIATQGPLSHTSEDLWEMIIQYHCPVIVMLTRVVDNTVVILKRCTDYISSARGYINASFVTSEEPPLSVLHVQYPEWPDHGVPKDTLAVREIFKRIAGLPPRLGPIVVHCRSQRIGMVQTLEQYLFCYDAIIDELENLISDCNSWFIMIYSLFFRRHRHHAS</sequence>
<reference evidence="2" key="1">
    <citation type="submission" date="2020-06" db="EMBL/GenBank/DDBJ databases">
        <authorList>
            <person name="Li T."/>
            <person name="Hu X."/>
            <person name="Zhang T."/>
            <person name="Song X."/>
            <person name="Zhang H."/>
            <person name="Dai N."/>
            <person name="Sheng W."/>
            <person name="Hou X."/>
            <person name="Wei L."/>
        </authorList>
    </citation>
    <scope>NUCLEOTIDE SEQUENCE</scope>
    <source>
        <strain evidence="2">K16</strain>
        <tissue evidence="2">Leaf</tissue>
    </source>
</reference>
<name>A0AAE1W5Q7_9LAMI</name>